<dbReference type="AlphaFoldDB" id="A0A4E0QZY9"/>
<gene>
    <name evidence="3" type="ORF">D915_009461</name>
</gene>
<feature type="region of interest" description="Disordered" evidence="1">
    <location>
        <begin position="117"/>
        <end position="157"/>
    </location>
</feature>
<dbReference type="InterPro" id="IPR022096">
    <property type="entry name" value="SBF1/SBF2"/>
</dbReference>
<protein>
    <recommendedName>
        <fullName evidence="2">SBF1/SBF2 domain-containing protein</fullName>
    </recommendedName>
</protein>
<proteinExistence type="predicted"/>
<evidence type="ECO:0000313" key="3">
    <source>
        <dbReference type="EMBL" id="THD19874.1"/>
    </source>
</evidence>
<dbReference type="Pfam" id="PF12335">
    <property type="entry name" value="SBF2"/>
    <property type="match status" value="1"/>
</dbReference>
<sequence length="354" mass="39990">MIKIRTADTYHWNSDLRITGHSLVSFTFDRPYLNGSAGKAATGFFMNVRGFLKNVLNQEGKETQNADGESTENASSSASGMSSFLSGTSRFLDSVQTKKNGLINDISHKLSAIKLPGDQSAGDSVDKEEKLRTKKPYVDEDDGDSSASEYGNEGDRPMYAEEAPMERQVSVESVDSLPENEANQWRSNIGAIIREVLCQKSLSVMSLIVSFALNETYWEKRICEGIKSTAPAANMNDRGQLHYLYSLLRDQPIWQSMRFWNAAFFTTLQRKRSRQTIPAGFEGEEALRMEREMHDNTTYMELSKFVWRMFALGINKESCMDFLRKQSNTANLSKAKTRAIRTNLQNFYNSAESN</sequence>
<evidence type="ECO:0000256" key="1">
    <source>
        <dbReference type="SAM" id="MobiDB-lite"/>
    </source>
</evidence>
<dbReference type="PANTHER" id="PTHR13663:SF2">
    <property type="entry name" value="SIMILAR TO RIKEN CDNA 6430548M08"/>
    <property type="match status" value="1"/>
</dbReference>
<feature type="domain" description="SBF1/SBF2" evidence="2">
    <location>
        <begin position="242"/>
        <end position="281"/>
    </location>
</feature>
<evidence type="ECO:0000259" key="2">
    <source>
        <dbReference type="Pfam" id="PF12335"/>
    </source>
</evidence>
<dbReference type="PANTHER" id="PTHR13663">
    <property type="entry name" value="SIMILAR TO RIKEN CDNA 6430548M08"/>
    <property type="match status" value="1"/>
</dbReference>
<dbReference type="EMBL" id="JXXN02005478">
    <property type="protein sequence ID" value="THD19874.1"/>
    <property type="molecule type" value="Genomic_DNA"/>
</dbReference>
<feature type="compositionally biased region" description="Low complexity" evidence="1">
    <location>
        <begin position="71"/>
        <end position="81"/>
    </location>
</feature>
<accession>A0A4E0QZY9</accession>
<feature type="region of interest" description="Disordered" evidence="1">
    <location>
        <begin position="61"/>
        <end position="81"/>
    </location>
</feature>
<reference evidence="3" key="1">
    <citation type="submission" date="2019-03" db="EMBL/GenBank/DDBJ databases">
        <title>Improved annotation for the trematode Fasciola hepatica.</title>
        <authorList>
            <person name="Choi Y.-J."/>
            <person name="Martin J."/>
            <person name="Mitreva M."/>
        </authorList>
    </citation>
    <scope>NUCLEOTIDE SEQUENCE [LARGE SCALE GENOMIC DNA]</scope>
</reference>
<dbReference type="Proteomes" id="UP000230066">
    <property type="component" value="Unassembled WGS sequence"/>
</dbReference>
<comment type="caution">
    <text evidence="3">The sequence shown here is derived from an EMBL/GenBank/DDBJ whole genome shotgun (WGS) entry which is preliminary data.</text>
</comment>
<keyword evidence="4" id="KW-1185">Reference proteome</keyword>
<evidence type="ECO:0000313" key="4">
    <source>
        <dbReference type="Proteomes" id="UP000230066"/>
    </source>
</evidence>
<dbReference type="InterPro" id="IPR039872">
    <property type="entry name" value="KIAA0513"/>
</dbReference>
<name>A0A4E0QZY9_FASHE</name>
<organism evidence="3 4">
    <name type="scientific">Fasciola hepatica</name>
    <name type="common">Liver fluke</name>
    <dbReference type="NCBI Taxonomy" id="6192"/>
    <lineage>
        <taxon>Eukaryota</taxon>
        <taxon>Metazoa</taxon>
        <taxon>Spiralia</taxon>
        <taxon>Lophotrochozoa</taxon>
        <taxon>Platyhelminthes</taxon>
        <taxon>Trematoda</taxon>
        <taxon>Digenea</taxon>
        <taxon>Plagiorchiida</taxon>
        <taxon>Echinostomata</taxon>
        <taxon>Echinostomatoidea</taxon>
        <taxon>Fasciolidae</taxon>
        <taxon>Fasciola</taxon>
    </lineage>
</organism>